<evidence type="ECO:0000256" key="4">
    <source>
        <dbReference type="ARBA" id="ARBA00022475"/>
    </source>
</evidence>
<evidence type="ECO:0000256" key="7">
    <source>
        <dbReference type="ARBA" id="ARBA00023136"/>
    </source>
</evidence>
<keyword evidence="6 8" id="KW-1133">Transmembrane helix</keyword>
<evidence type="ECO:0000256" key="3">
    <source>
        <dbReference type="ARBA" id="ARBA00022448"/>
    </source>
</evidence>
<feature type="transmembrane region" description="Helical" evidence="8">
    <location>
        <begin position="202"/>
        <end position="230"/>
    </location>
</feature>
<evidence type="ECO:0000256" key="5">
    <source>
        <dbReference type="ARBA" id="ARBA00022692"/>
    </source>
</evidence>
<evidence type="ECO:0000256" key="2">
    <source>
        <dbReference type="ARBA" id="ARBA00010735"/>
    </source>
</evidence>
<keyword evidence="10" id="KW-1185">Reference proteome</keyword>
<name>A0A4D7B8J2_9HYPH</name>
<keyword evidence="5 8" id="KW-0812">Transmembrane</keyword>
<gene>
    <name evidence="9" type="ORF">E8M01_08955</name>
</gene>
<dbReference type="GO" id="GO:1903785">
    <property type="term" value="P:L-valine transmembrane transport"/>
    <property type="evidence" value="ECO:0007669"/>
    <property type="project" value="TreeGrafter"/>
</dbReference>
<dbReference type="GO" id="GO:0005886">
    <property type="term" value="C:plasma membrane"/>
    <property type="evidence" value="ECO:0007669"/>
    <property type="project" value="UniProtKB-SubCell"/>
</dbReference>
<evidence type="ECO:0000313" key="10">
    <source>
        <dbReference type="Proteomes" id="UP000298781"/>
    </source>
</evidence>
<sequence>MAVEASEPSRQVTFTGAGFLHGARAAQALCAGVFVYGVAFGLVAQQVGLSLIEAGLMSAVVYSGSAQLAAASALGGRGAGGAVAVSAIAATILVMNARYILYGAALRPWLGKLPAFPAYATLFFLGDGNWLLSMKEHAAGGRDAAYVLGSGLAMFVAWLAGTILGQTAGLIVPDPSRLGLDFLLVAFAAAMGVGMFKGKGDLAALAAAAATAIVVNLVASTGWAIVAAGIAGAITAAIRFAPPDGA</sequence>
<comment type="subcellular location">
    <subcellularLocation>
        <location evidence="1">Cell membrane</location>
        <topology evidence="1">Multi-pass membrane protein</topology>
    </subcellularLocation>
</comment>
<feature type="transmembrane region" description="Helical" evidence="8">
    <location>
        <begin position="81"/>
        <end position="101"/>
    </location>
</feature>
<evidence type="ECO:0000256" key="6">
    <source>
        <dbReference type="ARBA" id="ARBA00022989"/>
    </source>
</evidence>
<proteinExistence type="inferred from homology"/>
<dbReference type="Pfam" id="PF03591">
    <property type="entry name" value="AzlC"/>
    <property type="match status" value="1"/>
</dbReference>
<organism evidence="9 10">
    <name type="scientific">Phreatobacter stygius</name>
    <dbReference type="NCBI Taxonomy" id="1940610"/>
    <lineage>
        <taxon>Bacteria</taxon>
        <taxon>Pseudomonadati</taxon>
        <taxon>Pseudomonadota</taxon>
        <taxon>Alphaproteobacteria</taxon>
        <taxon>Hyphomicrobiales</taxon>
        <taxon>Phreatobacteraceae</taxon>
        <taxon>Phreatobacter</taxon>
    </lineage>
</organism>
<evidence type="ECO:0000256" key="8">
    <source>
        <dbReference type="SAM" id="Phobius"/>
    </source>
</evidence>
<feature type="transmembrane region" description="Helical" evidence="8">
    <location>
        <begin position="144"/>
        <end position="166"/>
    </location>
</feature>
<dbReference type="EMBL" id="CP039690">
    <property type="protein sequence ID" value="QCI64347.1"/>
    <property type="molecule type" value="Genomic_DNA"/>
</dbReference>
<dbReference type="PANTHER" id="PTHR34979:SF1">
    <property type="entry name" value="INNER MEMBRANE PROTEIN YGAZ"/>
    <property type="match status" value="1"/>
</dbReference>
<feature type="transmembrane region" description="Helical" evidence="8">
    <location>
        <begin position="178"/>
        <end position="196"/>
    </location>
</feature>
<reference evidence="9 10" key="1">
    <citation type="submission" date="2019-04" db="EMBL/GenBank/DDBJ databases">
        <title>Phreatobacter aquaticus sp. nov.</title>
        <authorList>
            <person name="Choi A."/>
        </authorList>
    </citation>
    <scope>NUCLEOTIDE SEQUENCE [LARGE SCALE GENOMIC DNA]</scope>
    <source>
        <strain evidence="9 10">KCTC 52518</strain>
    </source>
</reference>
<dbReference type="RefSeq" id="WP_136959801.1">
    <property type="nucleotide sequence ID" value="NZ_CP039690.1"/>
</dbReference>
<accession>A0A4D7B8J2</accession>
<protein>
    <submittedName>
        <fullName evidence="9">ABC transporter permease</fullName>
    </submittedName>
</protein>
<dbReference type="InterPro" id="IPR011606">
    <property type="entry name" value="Brnchd-chn_aa_trnsp_permease"/>
</dbReference>
<dbReference type="KEGG" id="pstg:E8M01_08955"/>
<keyword evidence="4" id="KW-1003">Cell membrane</keyword>
<dbReference type="OrthoDB" id="9803444at2"/>
<feature type="transmembrane region" description="Helical" evidence="8">
    <location>
        <begin position="113"/>
        <end position="132"/>
    </location>
</feature>
<evidence type="ECO:0000256" key="1">
    <source>
        <dbReference type="ARBA" id="ARBA00004651"/>
    </source>
</evidence>
<feature type="transmembrane region" description="Helical" evidence="8">
    <location>
        <begin position="56"/>
        <end position="75"/>
    </location>
</feature>
<keyword evidence="3" id="KW-0813">Transport</keyword>
<dbReference type="PANTHER" id="PTHR34979">
    <property type="entry name" value="INNER MEMBRANE PROTEIN YGAZ"/>
    <property type="match status" value="1"/>
</dbReference>
<feature type="transmembrane region" description="Helical" evidence="8">
    <location>
        <begin position="25"/>
        <end position="44"/>
    </location>
</feature>
<evidence type="ECO:0000313" key="9">
    <source>
        <dbReference type="EMBL" id="QCI64347.1"/>
    </source>
</evidence>
<dbReference type="Proteomes" id="UP000298781">
    <property type="component" value="Chromosome"/>
</dbReference>
<comment type="similarity">
    <text evidence="2">Belongs to the AzlC family.</text>
</comment>
<dbReference type="AlphaFoldDB" id="A0A4D7B8J2"/>
<keyword evidence="7 8" id="KW-0472">Membrane</keyword>